<protein>
    <submittedName>
        <fullName evidence="1">Heavy metal RND efflux outer membrane protein, CzcC family</fullName>
    </submittedName>
</protein>
<organism evidence="1">
    <name type="scientific">hydrothermal vent metagenome</name>
    <dbReference type="NCBI Taxonomy" id="652676"/>
    <lineage>
        <taxon>unclassified sequences</taxon>
        <taxon>metagenomes</taxon>
        <taxon>ecological metagenomes</taxon>
    </lineage>
</organism>
<dbReference type="PANTHER" id="PTHR30203">
    <property type="entry name" value="OUTER MEMBRANE CATION EFFLUX PROTEIN"/>
    <property type="match status" value="1"/>
</dbReference>
<dbReference type="PANTHER" id="PTHR30203:SF24">
    <property type="entry name" value="BLR4935 PROTEIN"/>
    <property type="match status" value="1"/>
</dbReference>
<proteinExistence type="predicted"/>
<dbReference type="InterPro" id="IPR003423">
    <property type="entry name" value="OMP_efflux"/>
</dbReference>
<dbReference type="GO" id="GO:0015562">
    <property type="term" value="F:efflux transmembrane transporter activity"/>
    <property type="evidence" value="ECO:0007669"/>
    <property type="project" value="InterPro"/>
</dbReference>
<gene>
    <name evidence="1" type="ORF">MNBD_GAMMA20-392</name>
</gene>
<dbReference type="EMBL" id="UOFU01000245">
    <property type="protein sequence ID" value="VAX01959.1"/>
    <property type="molecule type" value="Genomic_DNA"/>
</dbReference>
<evidence type="ECO:0000313" key="1">
    <source>
        <dbReference type="EMBL" id="VAX01959.1"/>
    </source>
</evidence>
<accession>A0A3B1A8B3</accession>
<dbReference type="Pfam" id="PF02321">
    <property type="entry name" value="OEP"/>
    <property type="match status" value="1"/>
</dbReference>
<dbReference type="SUPFAM" id="SSF56954">
    <property type="entry name" value="Outer membrane efflux proteins (OEP)"/>
    <property type="match status" value="1"/>
</dbReference>
<dbReference type="Gene3D" id="1.20.1600.10">
    <property type="entry name" value="Outer membrane efflux proteins (OEP)"/>
    <property type="match status" value="1"/>
</dbReference>
<dbReference type="InterPro" id="IPR010131">
    <property type="entry name" value="MdtP/NodT-like"/>
</dbReference>
<sequence>MSLQQLFLTGLLACLALPIGAAPPLISPAIDDLLRQAWENHPGIQAAQSAIDAARARSEAAGKPIYNPELDVDAERTAVTTISVGINQTIDWGDKRSAQRQMGNSGVLVARAELASLHQQVASEVLASLARYQSTQEQRQLATRYGELMGQLVETTERRYAAGDLGPLDVALARVAFSESRMQMARREAEVATQQAALVAASGLGLSQWPALPTPAPPADPQRDALLDKLPQLIAQQARIANARAGTELARASRKADPTFGLRGGAEENDLLLGLSFSIPLNVRNDFTAEVTAASQQAVREEKILLDLYRLAASRFDGSLSVYRLTHRAWRQWQDAGQGNLAQQSSLVQRFWEAGELSTTDYLLQTGQNINTQITAAELKGDLQLAWVEWLRASGQIGDTGQTPNSP</sequence>
<reference evidence="1" key="1">
    <citation type="submission" date="2018-06" db="EMBL/GenBank/DDBJ databases">
        <authorList>
            <person name="Zhirakovskaya E."/>
        </authorList>
    </citation>
    <scope>NUCLEOTIDE SEQUENCE</scope>
</reference>
<dbReference type="AlphaFoldDB" id="A0A3B1A8B3"/>
<name>A0A3B1A8B3_9ZZZZ</name>